<dbReference type="Proteomes" id="UP000027466">
    <property type="component" value="Unassembled WGS sequence"/>
</dbReference>
<gene>
    <name evidence="2" type="ORF">BG61_20610</name>
</gene>
<keyword evidence="3" id="KW-1185">Reference proteome</keyword>
<evidence type="ECO:0000313" key="2">
    <source>
        <dbReference type="EMBL" id="KDR41172.1"/>
    </source>
</evidence>
<dbReference type="AlphaFoldDB" id="A0A069PLB7"/>
<evidence type="ECO:0000313" key="3">
    <source>
        <dbReference type="Proteomes" id="UP000027466"/>
    </source>
</evidence>
<keyword evidence="1" id="KW-0812">Transmembrane</keyword>
<sequence>MIHAGEEAIVSLDTMSFILGGILVAAGLFGGGLEIKELKLPQIGIAARYLSVGVGVCFVVLAIYVKSPQLFSEKESKVTFQEPMQGDLRLDACLEWGKKCGEPAATAWCKTHGMSRASDYRQENVGNQNVRTRLISTSQVCSEAFCASFAYIVCEK</sequence>
<name>A0A069PLB7_9BURK</name>
<evidence type="ECO:0000256" key="1">
    <source>
        <dbReference type="SAM" id="Phobius"/>
    </source>
</evidence>
<proteinExistence type="predicted"/>
<keyword evidence="1" id="KW-1133">Transmembrane helix</keyword>
<organism evidence="2 3">
    <name type="scientific">Caballeronia glathei</name>
    <dbReference type="NCBI Taxonomy" id="60547"/>
    <lineage>
        <taxon>Bacteria</taxon>
        <taxon>Pseudomonadati</taxon>
        <taxon>Pseudomonadota</taxon>
        <taxon>Betaproteobacteria</taxon>
        <taxon>Burkholderiales</taxon>
        <taxon>Burkholderiaceae</taxon>
        <taxon>Caballeronia</taxon>
    </lineage>
</organism>
<dbReference type="EMBL" id="JFHC01000031">
    <property type="protein sequence ID" value="KDR41172.1"/>
    <property type="molecule type" value="Genomic_DNA"/>
</dbReference>
<accession>A0A069PLB7</accession>
<comment type="caution">
    <text evidence="2">The sequence shown here is derived from an EMBL/GenBank/DDBJ whole genome shotgun (WGS) entry which is preliminary data.</text>
</comment>
<reference evidence="2 3" key="1">
    <citation type="submission" date="2014-03" db="EMBL/GenBank/DDBJ databases">
        <title>Draft Genome Sequences of Four Burkholderia Strains.</title>
        <authorList>
            <person name="Liu X.Y."/>
            <person name="Li C.X."/>
            <person name="Xu J.H."/>
        </authorList>
    </citation>
    <scope>NUCLEOTIDE SEQUENCE [LARGE SCALE GENOMIC DNA]</scope>
    <source>
        <strain evidence="2 3">DSM 50014</strain>
    </source>
</reference>
<keyword evidence="1" id="KW-0472">Membrane</keyword>
<feature type="transmembrane region" description="Helical" evidence="1">
    <location>
        <begin position="45"/>
        <end position="65"/>
    </location>
</feature>
<protein>
    <submittedName>
        <fullName evidence="2">Uncharacterized protein</fullName>
    </submittedName>
</protein>
<feature type="transmembrane region" description="Helical" evidence="1">
    <location>
        <begin position="15"/>
        <end position="33"/>
    </location>
</feature>